<name>A0A8T5V147_9EURY</name>
<dbReference type="RefSeq" id="WP_223792289.1">
    <property type="nucleotide sequence ID" value="NZ_JAIOUQ010000014.1"/>
</dbReference>
<evidence type="ECO:0008006" key="3">
    <source>
        <dbReference type="Google" id="ProtNLM"/>
    </source>
</evidence>
<dbReference type="Proteomes" id="UP000825933">
    <property type="component" value="Unassembled WGS sequence"/>
</dbReference>
<organism evidence="1 2">
    <name type="scientific">Methanobacterium spitsbergense</name>
    <dbReference type="NCBI Taxonomy" id="2874285"/>
    <lineage>
        <taxon>Archaea</taxon>
        <taxon>Methanobacteriati</taxon>
        <taxon>Methanobacteriota</taxon>
        <taxon>Methanomada group</taxon>
        <taxon>Methanobacteria</taxon>
        <taxon>Methanobacteriales</taxon>
        <taxon>Methanobacteriaceae</taxon>
        <taxon>Methanobacterium</taxon>
    </lineage>
</organism>
<accession>A0A8T5V147</accession>
<protein>
    <recommendedName>
        <fullName evidence="3">Big-1 domain-containing protein</fullName>
    </recommendedName>
</protein>
<dbReference type="Gene3D" id="2.60.40.10">
    <property type="entry name" value="Immunoglobulins"/>
    <property type="match status" value="1"/>
</dbReference>
<dbReference type="EMBL" id="JAIOUQ010000014">
    <property type="protein sequence ID" value="MBZ2166753.1"/>
    <property type="molecule type" value="Genomic_DNA"/>
</dbReference>
<sequence length="137" mass="15047">MKIINNKIFILVFIVGMILALSMGNNNILQSGYSTIPAGTNGIPTDLTVNNIHGSTHHYVFIKAYLTDNHGKPLSNKIIAFNVDSDSNIYIAVTSTSGYALLYYYIYQSSGTYPINAKFQEDQTYSGSTSTSMLTVE</sequence>
<reference evidence="2" key="1">
    <citation type="journal article" date="2022" name="Microbiol. Resour. Announc.">
        <title>Draft Genome Sequence of a Methanogenic Archaeon from West Spitsbergen Permafrost.</title>
        <authorList>
            <person name="Trubitsyn V."/>
            <person name="Rivkina E."/>
            <person name="Shcherbakova V."/>
        </authorList>
    </citation>
    <scope>NUCLEOTIDE SEQUENCE [LARGE SCALE GENOMIC DNA]</scope>
    <source>
        <strain evidence="2">VT</strain>
    </source>
</reference>
<evidence type="ECO:0000313" key="2">
    <source>
        <dbReference type="Proteomes" id="UP000825933"/>
    </source>
</evidence>
<dbReference type="SUPFAM" id="SSF49373">
    <property type="entry name" value="Invasin/intimin cell-adhesion fragments"/>
    <property type="match status" value="1"/>
</dbReference>
<gene>
    <name evidence="1" type="ORF">K8N75_11970</name>
</gene>
<evidence type="ECO:0000313" key="1">
    <source>
        <dbReference type="EMBL" id="MBZ2166753.1"/>
    </source>
</evidence>
<dbReference type="AlphaFoldDB" id="A0A8T5V147"/>
<dbReference type="InterPro" id="IPR013783">
    <property type="entry name" value="Ig-like_fold"/>
</dbReference>
<dbReference type="InterPro" id="IPR008964">
    <property type="entry name" value="Invasin/intimin_cell_adhesion"/>
</dbReference>
<proteinExistence type="predicted"/>
<keyword evidence="2" id="KW-1185">Reference proteome</keyword>
<comment type="caution">
    <text evidence="1">The sequence shown here is derived from an EMBL/GenBank/DDBJ whole genome shotgun (WGS) entry which is preliminary data.</text>
</comment>